<dbReference type="PANTHER" id="PTHR12931:SF15">
    <property type="entry name" value="UBIQUITIN THIOESTERASE OTUBAIN-LIKE"/>
    <property type="match status" value="1"/>
</dbReference>
<sequence>MSDPNNPPSEPVPGDLSGEPPKLAKTLKDLPEDDTEPPAWATTDQAAAAAEIAQGGAFEPPPGWTITEPTELSTLGPSTLFNMNEATIEDTIPKDRPLIAPLAPMAVLRAEYENGNTIFVKQIDWLVDKGYKGVRRTRGDGDCFYRSLAFAYVERIMHSDDPELNVMRAISTLETTPAMLSSVGFQELVFEDFFDIFKNLIMRIVQPEPGKSRLTARALFDTFNNPEESNSIVMYLRLLTSAQIRLDPEEYAPFLFHPEIGEPMETVTFCENFVEAVGKEADHVQMTALTRALRVNVNVAYLDGHAHKDGEIDVDFVQFENAPEPEDPITLLYRPGHYDILDNRDQESLTLEPL</sequence>
<dbReference type="InterPro" id="IPR019400">
    <property type="entry name" value="Peptidase_C65_otubain"/>
</dbReference>
<protein>
    <recommendedName>
        <fullName evidence="2">ubiquitinyl hydrolase 1</fullName>
        <ecNumber evidence="2">3.4.19.12</ecNumber>
    </recommendedName>
</protein>
<dbReference type="EMBL" id="OZ037953">
    <property type="protein sequence ID" value="CAL1697923.1"/>
    <property type="molecule type" value="Genomic_DNA"/>
</dbReference>
<dbReference type="SUPFAM" id="SSF54001">
    <property type="entry name" value="Cysteine proteinases"/>
    <property type="match status" value="1"/>
</dbReference>
<dbReference type="PROSITE" id="PS50802">
    <property type="entry name" value="OTU"/>
    <property type="match status" value="1"/>
</dbReference>
<dbReference type="Gene3D" id="1.20.1300.20">
    <property type="entry name" value="Peptidase C65 Otubain, subdomain 2"/>
    <property type="match status" value="1"/>
</dbReference>
<evidence type="ECO:0000313" key="10">
    <source>
        <dbReference type="Proteomes" id="UP001497453"/>
    </source>
</evidence>
<dbReference type="Pfam" id="PF10275">
    <property type="entry name" value="Peptidase_C65"/>
    <property type="match status" value="1"/>
</dbReference>
<dbReference type="EC" id="3.4.19.12" evidence="2"/>
<feature type="region of interest" description="Disordered" evidence="7">
    <location>
        <begin position="1"/>
        <end position="39"/>
    </location>
</feature>
<dbReference type="InterPro" id="IPR003323">
    <property type="entry name" value="OTU_dom"/>
</dbReference>
<feature type="domain" description="OTU" evidence="8">
    <location>
        <begin position="132"/>
        <end position="344"/>
    </location>
</feature>
<feature type="compositionally biased region" description="Pro residues" evidence="7">
    <location>
        <begin position="1"/>
        <end position="11"/>
    </location>
</feature>
<proteinExistence type="predicted"/>
<evidence type="ECO:0000259" key="8">
    <source>
        <dbReference type="PROSITE" id="PS50802"/>
    </source>
</evidence>
<keyword evidence="5" id="KW-0378">Hydrolase</keyword>
<accession>A0ABP1CQF1</accession>
<dbReference type="Gene3D" id="3.30.200.60">
    <property type="entry name" value="Peptidase C65 Otubain, subdomain 1"/>
    <property type="match status" value="1"/>
</dbReference>
<evidence type="ECO:0000256" key="4">
    <source>
        <dbReference type="ARBA" id="ARBA00022786"/>
    </source>
</evidence>
<reference evidence="10" key="1">
    <citation type="submission" date="2024-04" db="EMBL/GenBank/DDBJ databases">
        <authorList>
            <person name="Shaw F."/>
            <person name="Minotto A."/>
        </authorList>
    </citation>
    <scope>NUCLEOTIDE SEQUENCE [LARGE SCALE GENOMIC DNA]</scope>
</reference>
<evidence type="ECO:0000256" key="5">
    <source>
        <dbReference type="ARBA" id="ARBA00022801"/>
    </source>
</evidence>
<keyword evidence="6" id="KW-0788">Thiol protease</keyword>
<evidence type="ECO:0000313" key="9">
    <source>
        <dbReference type="EMBL" id="CAL1697923.1"/>
    </source>
</evidence>
<evidence type="ECO:0000256" key="3">
    <source>
        <dbReference type="ARBA" id="ARBA00022670"/>
    </source>
</evidence>
<dbReference type="InterPro" id="IPR038765">
    <property type="entry name" value="Papain-like_cys_pep_sf"/>
</dbReference>
<comment type="catalytic activity">
    <reaction evidence="1">
        <text>Thiol-dependent hydrolysis of ester, thioester, amide, peptide and isopeptide bonds formed by the C-terminal Gly of ubiquitin (a 76-residue protein attached to proteins as an intracellular targeting signal).</text>
        <dbReference type="EC" id="3.4.19.12"/>
    </reaction>
</comment>
<keyword evidence="4" id="KW-0833">Ubl conjugation pathway</keyword>
<gene>
    <name evidence="9" type="ORF">GFSPODELE1_LOCUS1913</name>
</gene>
<keyword evidence="10" id="KW-1185">Reference proteome</keyword>
<keyword evidence="3" id="KW-0645">Protease</keyword>
<organism evidence="9 10">
    <name type="scientific">Somion occarium</name>
    <dbReference type="NCBI Taxonomy" id="3059160"/>
    <lineage>
        <taxon>Eukaryota</taxon>
        <taxon>Fungi</taxon>
        <taxon>Dikarya</taxon>
        <taxon>Basidiomycota</taxon>
        <taxon>Agaricomycotina</taxon>
        <taxon>Agaricomycetes</taxon>
        <taxon>Polyporales</taxon>
        <taxon>Cerrenaceae</taxon>
        <taxon>Somion</taxon>
    </lineage>
</organism>
<dbReference type="PANTHER" id="PTHR12931">
    <property type="entry name" value="UBIQUITIN THIOLESTERASE PROTEIN OTUB"/>
    <property type="match status" value="1"/>
</dbReference>
<evidence type="ECO:0000256" key="2">
    <source>
        <dbReference type="ARBA" id="ARBA00012759"/>
    </source>
</evidence>
<evidence type="ECO:0000256" key="6">
    <source>
        <dbReference type="ARBA" id="ARBA00022807"/>
    </source>
</evidence>
<evidence type="ECO:0000256" key="1">
    <source>
        <dbReference type="ARBA" id="ARBA00000707"/>
    </source>
</evidence>
<dbReference type="InterPro" id="IPR042467">
    <property type="entry name" value="Peptidase_C65_otubain_sub2"/>
</dbReference>
<dbReference type="InterPro" id="IPR042468">
    <property type="entry name" value="Peptidase_C65_otubain_sub1"/>
</dbReference>
<dbReference type="CDD" id="cd22749">
    <property type="entry name" value="Otubain_C65"/>
    <property type="match status" value="1"/>
</dbReference>
<dbReference type="Proteomes" id="UP001497453">
    <property type="component" value="Chromosome 10"/>
</dbReference>
<evidence type="ECO:0000256" key="7">
    <source>
        <dbReference type="SAM" id="MobiDB-lite"/>
    </source>
</evidence>
<name>A0ABP1CQF1_9APHY</name>